<name>A0A162LG39_9PROT</name>
<dbReference type="Pfam" id="PF13469">
    <property type="entry name" value="Sulfotransfer_3"/>
    <property type="match status" value="1"/>
</dbReference>
<dbReference type="AlphaFoldDB" id="A0A162LG39"/>
<reference evidence="1 2" key="1">
    <citation type="submission" date="2015-12" db="EMBL/GenBank/DDBJ databases">
        <title>Genome sequence of Tistrella mobilis MCCC 1A02139.</title>
        <authorList>
            <person name="Lu L."/>
            <person name="Lai Q."/>
            <person name="Shao Z."/>
            <person name="Qian P."/>
        </authorList>
    </citation>
    <scope>NUCLEOTIDE SEQUENCE [LARGE SCALE GENOMIC DNA]</scope>
    <source>
        <strain evidence="1 2">MCCC 1A02139</strain>
    </source>
</reference>
<evidence type="ECO:0008006" key="3">
    <source>
        <dbReference type="Google" id="ProtNLM"/>
    </source>
</evidence>
<proteinExistence type="predicted"/>
<protein>
    <recommendedName>
        <fullName evidence="3">Sulfotransferase</fullName>
    </recommendedName>
</protein>
<dbReference type="Gene3D" id="3.40.50.300">
    <property type="entry name" value="P-loop containing nucleotide triphosphate hydrolases"/>
    <property type="match status" value="1"/>
</dbReference>
<dbReference type="OrthoDB" id="9777890at2"/>
<gene>
    <name evidence="1" type="ORF">AUP44_03190</name>
</gene>
<dbReference type="InterPro" id="IPR027417">
    <property type="entry name" value="P-loop_NTPase"/>
</dbReference>
<sequence>MTVTRTTDIPPVLVLSTGRCGSTMISDLLSRHPAVLSLSEFFVPLGPEAFAHDSIDGDGFWRILSRQSPALRAMLRDGIVVDEMLYPYDQPGMRYGLADLPPMMMVTLPHLTDAPEALYDALEPVVRARPAMPLADQYRALFEDLAGRLGRRVWIERSGGSLMLAAKLLRLFPDARVIHVHRDGRDTAMSMEKHHNFKVLVGAMKAARRLGVDATREFTRDRGRRLDVLSQRMIFPFINARRLAEGVTLPELGAFWSLMIGLAREVLDPLPPDRLLTVAFEDVQRAPREQLQAMIRFIDPGLDDPAWLDEVSAIPRPARSRAADLPPDVYTALTDACRPGLEALGYPV</sequence>
<evidence type="ECO:0000313" key="1">
    <source>
        <dbReference type="EMBL" id="KYO54818.1"/>
    </source>
</evidence>
<dbReference type="SUPFAM" id="SSF52540">
    <property type="entry name" value="P-loop containing nucleoside triphosphate hydrolases"/>
    <property type="match status" value="1"/>
</dbReference>
<evidence type="ECO:0000313" key="2">
    <source>
        <dbReference type="Proteomes" id="UP000075787"/>
    </source>
</evidence>
<dbReference type="GeneID" id="97239905"/>
<dbReference type="RefSeq" id="WP_062762738.1">
    <property type="nucleotide sequence ID" value="NZ_CP121027.1"/>
</dbReference>
<dbReference type="EMBL" id="LPZR01000079">
    <property type="protein sequence ID" value="KYO54818.1"/>
    <property type="molecule type" value="Genomic_DNA"/>
</dbReference>
<dbReference type="Proteomes" id="UP000075787">
    <property type="component" value="Unassembled WGS sequence"/>
</dbReference>
<comment type="caution">
    <text evidence="1">The sequence shown here is derived from an EMBL/GenBank/DDBJ whole genome shotgun (WGS) entry which is preliminary data.</text>
</comment>
<accession>A0A162LG39</accession>
<organism evidence="1 2">
    <name type="scientific">Tistrella mobilis</name>
    <dbReference type="NCBI Taxonomy" id="171437"/>
    <lineage>
        <taxon>Bacteria</taxon>
        <taxon>Pseudomonadati</taxon>
        <taxon>Pseudomonadota</taxon>
        <taxon>Alphaproteobacteria</taxon>
        <taxon>Geminicoccales</taxon>
        <taxon>Geminicoccaceae</taxon>
        <taxon>Tistrella</taxon>
    </lineage>
</organism>